<protein>
    <submittedName>
        <fullName evidence="2">Uncharacterized protein</fullName>
    </submittedName>
</protein>
<feature type="compositionally biased region" description="Polar residues" evidence="1">
    <location>
        <begin position="49"/>
        <end position="67"/>
    </location>
</feature>
<reference evidence="2 3" key="1">
    <citation type="submission" date="2016-05" db="EMBL/GenBank/DDBJ databases">
        <title>Single-cell genome of chain-forming Candidatus Thiomargarita nelsonii and comparison to other large sulfur-oxidizing bacteria.</title>
        <authorList>
            <person name="Winkel M."/>
            <person name="Salman V."/>
            <person name="Woyke T."/>
            <person name="Schulz-Vogt H."/>
            <person name="Richter M."/>
            <person name="Flood B."/>
            <person name="Bailey J."/>
            <person name="Amann R."/>
            <person name="Mussmann M."/>
        </authorList>
    </citation>
    <scope>NUCLEOTIDE SEQUENCE [LARGE SCALE GENOMIC DNA]</scope>
    <source>
        <strain evidence="2 3">THI036</strain>
    </source>
</reference>
<comment type="caution">
    <text evidence="2">The sequence shown here is derived from an EMBL/GenBank/DDBJ whole genome shotgun (WGS) entry which is preliminary data.</text>
</comment>
<accession>A0A176S3W9</accession>
<evidence type="ECO:0000256" key="1">
    <source>
        <dbReference type="SAM" id="MobiDB-lite"/>
    </source>
</evidence>
<sequence>TFDAQNRLISQRLGLALVRWQGIYKGVETLWLRWETLDGVLVPTGQEAAEQQPSQTGGHPSQTTGGTVSRKIAGDGNQSR</sequence>
<gene>
    <name evidence="2" type="ORF">THIOM_001558</name>
</gene>
<keyword evidence="3" id="KW-1185">Reference proteome</keyword>
<evidence type="ECO:0000313" key="2">
    <source>
        <dbReference type="EMBL" id="OAD22627.1"/>
    </source>
</evidence>
<dbReference type="Proteomes" id="UP000076962">
    <property type="component" value="Unassembled WGS sequence"/>
</dbReference>
<dbReference type="EMBL" id="LUTY01000825">
    <property type="protein sequence ID" value="OAD22627.1"/>
    <property type="molecule type" value="Genomic_DNA"/>
</dbReference>
<feature type="region of interest" description="Disordered" evidence="1">
    <location>
        <begin position="44"/>
        <end position="80"/>
    </location>
</feature>
<feature type="non-terminal residue" evidence="2">
    <location>
        <position position="1"/>
    </location>
</feature>
<name>A0A176S3W9_9GAMM</name>
<proteinExistence type="predicted"/>
<organism evidence="2 3">
    <name type="scientific">Candidatus Thiomargarita nelsonii</name>
    <dbReference type="NCBI Taxonomy" id="1003181"/>
    <lineage>
        <taxon>Bacteria</taxon>
        <taxon>Pseudomonadati</taxon>
        <taxon>Pseudomonadota</taxon>
        <taxon>Gammaproteobacteria</taxon>
        <taxon>Thiotrichales</taxon>
        <taxon>Thiotrichaceae</taxon>
        <taxon>Thiomargarita</taxon>
    </lineage>
</organism>
<evidence type="ECO:0000313" key="3">
    <source>
        <dbReference type="Proteomes" id="UP000076962"/>
    </source>
</evidence>
<dbReference type="AlphaFoldDB" id="A0A176S3W9"/>